<dbReference type="Proteomes" id="UP000054560">
    <property type="component" value="Unassembled WGS sequence"/>
</dbReference>
<keyword evidence="1" id="KW-1133">Transmembrane helix</keyword>
<accession>A0A0L0F586</accession>
<evidence type="ECO:0000313" key="3">
    <source>
        <dbReference type="Proteomes" id="UP000054560"/>
    </source>
</evidence>
<dbReference type="RefSeq" id="XP_014145779.1">
    <property type="nucleotide sequence ID" value="XM_014290304.1"/>
</dbReference>
<sequence length="62" mass="7424">ENRNHFPYTEVNIFLPTTTFGDDENILFTDDEYRQSIYFAMLNALYLTLGLMALYPYLKKYD</sequence>
<dbReference type="AlphaFoldDB" id="A0A0L0F586"/>
<name>A0A0L0F586_9EUKA</name>
<feature type="non-terminal residue" evidence="2">
    <location>
        <position position="1"/>
    </location>
</feature>
<keyword evidence="1" id="KW-0812">Transmembrane</keyword>
<dbReference type="EMBL" id="KQ247958">
    <property type="protein sequence ID" value="KNC71877.1"/>
    <property type="molecule type" value="Genomic_DNA"/>
</dbReference>
<proteinExistence type="predicted"/>
<gene>
    <name evidence="2" type="ORF">SARC_15579</name>
</gene>
<feature type="transmembrane region" description="Helical" evidence="1">
    <location>
        <begin position="37"/>
        <end position="58"/>
    </location>
</feature>
<evidence type="ECO:0000313" key="2">
    <source>
        <dbReference type="EMBL" id="KNC71877.1"/>
    </source>
</evidence>
<evidence type="ECO:0000256" key="1">
    <source>
        <dbReference type="SAM" id="Phobius"/>
    </source>
</evidence>
<keyword evidence="1" id="KW-0472">Membrane</keyword>
<keyword evidence="3" id="KW-1185">Reference proteome</keyword>
<protein>
    <submittedName>
        <fullName evidence="2">Uncharacterized protein</fullName>
    </submittedName>
</protein>
<reference evidence="2 3" key="1">
    <citation type="submission" date="2011-02" db="EMBL/GenBank/DDBJ databases">
        <title>The Genome Sequence of Sphaeroforma arctica JP610.</title>
        <authorList>
            <consortium name="The Broad Institute Genome Sequencing Platform"/>
            <person name="Russ C."/>
            <person name="Cuomo C."/>
            <person name="Young S.K."/>
            <person name="Zeng Q."/>
            <person name="Gargeya S."/>
            <person name="Alvarado L."/>
            <person name="Berlin A."/>
            <person name="Chapman S.B."/>
            <person name="Chen Z."/>
            <person name="Freedman E."/>
            <person name="Gellesch M."/>
            <person name="Goldberg J."/>
            <person name="Griggs A."/>
            <person name="Gujja S."/>
            <person name="Heilman E."/>
            <person name="Heiman D."/>
            <person name="Howarth C."/>
            <person name="Mehta T."/>
            <person name="Neiman D."/>
            <person name="Pearson M."/>
            <person name="Roberts A."/>
            <person name="Saif S."/>
            <person name="Shea T."/>
            <person name="Shenoy N."/>
            <person name="Sisk P."/>
            <person name="Stolte C."/>
            <person name="Sykes S."/>
            <person name="White J."/>
            <person name="Yandava C."/>
            <person name="Burger G."/>
            <person name="Gray M.W."/>
            <person name="Holland P.W.H."/>
            <person name="King N."/>
            <person name="Lang F.B.F."/>
            <person name="Roger A.J."/>
            <person name="Ruiz-Trillo I."/>
            <person name="Haas B."/>
            <person name="Nusbaum C."/>
            <person name="Birren B."/>
        </authorList>
    </citation>
    <scope>NUCLEOTIDE SEQUENCE [LARGE SCALE GENOMIC DNA]</scope>
    <source>
        <strain evidence="2 3">JP610</strain>
    </source>
</reference>
<organism evidence="2 3">
    <name type="scientific">Sphaeroforma arctica JP610</name>
    <dbReference type="NCBI Taxonomy" id="667725"/>
    <lineage>
        <taxon>Eukaryota</taxon>
        <taxon>Ichthyosporea</taxon>
        <taxon>Ichthyophonida</taxon>
        <taxon>Sphaeroforma</taxon>
    </lineage>
</organism>
<dbReference type="GeneID" id="25916083"/>